<evidence type="ECO:0000256" key="2">
    <source>
        <dbReference type="SAM" id="Coils"/>
    </source>
</evidence>
<dbReference type="EMBL" id="DF849957">
    <property type="protein sequence ID" value="GAT60564.1"/>
    <property type="molecule type" value="Genomic_DNA"/>
</dbReference>
<dbReference type="SUPFAM" id="SSF57997">
    <property type="entry name" value="Tropomyosin"/>
    <property type="match status" value="1"/>
</dbReference>
<name>A0ABQ0MBW4_MYCCL</name>
<keyword evidence="1 2" id="KW-0175">Coiled coil</keyword>
<evidence type="ECO:0000313" key="3">
    <source>
        <dbReference type="EMBL" id="GAT60564.1"/>
    </source>
</evidence>
<accession>A0ABQ0MBW4</accession>
<evidence type="ECO:0000256" key="1">
    <source>
        <dbReference type="ARBA" id="ARBA00023054"/>
    </source>
</evidence>
<protein>
    <recommendedName>
        <fullName evidence="5">Tropomyosin</fullName>
    </recommendedName>
</protein>
<evidence type="ECO:0008006" key="5">
    <source>
        <dbReference type="Google" id="ProtNLM"/>
    </source>
</evidence>
<dbReference type="InterPro" id="IPR000533">
    <property type="entry name" value="Tropomyosin"/>
</dbReference>
<reference evidence="3" key="1">
    <citation type="submission" date="2014-09" db="EMBL/GenBank/DDBJ databases">
        <title>Genome sequence of the luminous mushroom Mycena chlorophos for searching fungal bioluminescence genes.</title>
        <authorList>
            <person name="Tanaka Y."/>
            <person name="Kasuga D."/>
            <person name="Oba Y."/>
            <person name="Hase S."/>
            <person name="Sato K."/>
            <person name="Oba Y."/>
            <person name="Sakakibara Y."/>
        </authorList>
    </citation>
    <scope>NUCLEOTIDE SEQUENCE</scope>
</reference>
<dbReference type="Proteomes" id="UP000815677">
    <property type="component" value="Unassembled WGS sequence"/>
</dbReference>
<keyword evidence="4" id="KW-1185">Reference proteome</keyword>
<evidence type="ECO:0000313" key="4">
    <source>
        <dbReference type="Proteomes" id="UP000815677"/>
    </source>
</evidence>
<dbReference type="Gene3D" id="1.20.5.170">
    <property type="match status" value="1"/>
</dbReference>
<feature type="coiled-coil region" evidence="2">
    <location>
        <begin position="119"/>
        <end position="237"/>
    </location>
</feature>
<organism evidence="3 4">
    <name type="scientific">Mycena chlorophos</name>
    <name type="common">Agaric fungus</name>
    <name type="synonym">Agaricus chlorophos</name>
    <dbReference type="NCBI Taxonomy" id="658473"/>
    <lineage>
        <taxon>Eukaryota</taxon>
        <taxon>Fungi</taxon>
        <taxon>Dikarya</taxon>
        <taxon>Basidiomycota</taxon>
        <taxon>Agaricomycotina</taxon>
        <taxon>Agaricomycetes</taxon>
        <taxon>Agaricomycetidae</taxon>
        <taxon>Agaricales</taxon>
        <taxon>Marasmiineae</taxon>
        <taxon>Mycenaceae</taxon>
        <taxon>Mycena</taxon>
    </lineage>
</organism>
<sequence length="241" mass="27690">MVGHHILSLYFDGEHDGRLGQGADVTGFVANPESLEYISIGLLLRDIHKMFWSPVPDEEPSLLYVGWPLVKCLGYSTTAVRRIELPPYPLPPQLRRLLALQPPVLPHSHPHTHRRAIMTDRVREKLVQLRNDVDNAIARAEDAEGKNKHLTQELLEKENEIKSLTVRLEHAEATLEENDKELKEKTAKVRDLDVRTEQAERAVAAAEAERDKWEAKYEESEKKYRDVKNELAELERQMEGL</sequence>
<gene>
    <name evidence="3" type="ORF">MCHLO_16691</name>
</gene>
<proteinExistence type="predicted"/>
<dbReference type="Pfam" id="PF00261">
    <property type="entry name" value="Tropomyosin"/>
    <property type="match status" value="1"/>
</dbReference>